<dbReference type="GeneID" id="28824187"/>
<organism evidence="1 2">
    <name type="scientific">Mollisia scopiformis</name>
    <name type="common">Conifer needle endophyte fungus</name>
    <name type="synonym">Phialocephala scopiformis</name>
    <dbReference type="NCBI Taxonomy" id="149040"/>
    <lineage>
        <taxon>Eukaryota</taxon>
        <taxon>Fungi</taxon>
        <taxon>Dikarya</taxon>
        <taxon>Ascomycota</taxon>
        <taxon>Pezizomycotina</taxon>
        <taxon>Leotiomycetes</taxon>
        <taxon>Helotiales</taxon>
        <taxon>Mollisiaceae</taxon>
        <taxon>Mollisia</taxon>
    </lineage>
</organism>
<protein>
    <submittedName>
        <fullName evidence="1">Uncharacterized protein</fullName>
    </submittedName>
</protein>
<gene>
    <name evidence="1" type="ORF">LY89DRAFT_682226</name>
</gene>
<dbReference type="InParanoid" id="A0A194XK66"/>
<sequence>MQLTTDASRLLLYAEWTLATSAWVTLEGRGHAPRKASIQLKHTQVLKYYLLPHDTAVPTTITSSQS</sequence>
<dbReference type="RefSeq" id="XP_018074859.1">
    <property type="nucleotide sequence ID" value="XM_018214461.1"/>
</dbReference>
<evidence type="ECO:0000313" key="2">
    <source>
        <dbReference type="Proteomes" id="UP000070700"/>
    </source>
</evidence>
<proteinExistence type="predicted"/>
<keyword evidence="2" id="KW-1185">Reference proteome</keyword>
<name>A0A194XK66_MOLSC</name>
<dbReference type="KEGG" id="psco:LY89DRAFT_682226"/>
<dbReference type="AlphaFoldDB" id="A0A194XK66"/>
<dbReference type="Proteomes" id="UP000070700">
    <property type="component" value="Unassembled WGS sequence"/>
</dbReference>
<dbReference type="EMBL" id="KQ947409">
    <property type="protein sequence ID" value="KUJ20504.1"/>
    <property type="molecule type" value="Genomic_DNA"/>
</dbReference>
<accession>A0A194XK66</accession>
<evidence type="ECO:0000313" key="1">
    <source>
        <dbReference type="EMBL" id="KUJ20504.1"/>
    </source>
</evidence>
<feature type="non-terminal residue" evidence="1">
    <location>
        <position position="1"/>
    </location>
</feature>
<reference evidence="1 2" key="1">
    <citation type="submission" date="2015-10" db="EMBL/GenBank/DDBJ databases">
        <title>Full genome of DAOMC 229536 Phialocephala scopiformis, a fungal endophyte of spruce producing the potent anti-insectan compound rugulosin.</title>
        <authorList>
            <consortium name="DOE Joint Genome Institute"/>
            <person name="Walker A.K."/>
            <person name="Frasz S.L."/>
            <person name="Seifert K.A."/>
            <person name="Miller J.D."/>
            <person name="Mondo S.J."/>
            <person name="Labutti K."/>
            <person name="Lipzen A."/>
            <person name="Dockter R."/>
            <person name="Kennedy M."/>
            <person name="Grigoriev I.V."/>
            <person name="Spatafora J.W."/>
        </authorList>
    </citation>
    <scope>NUCLEOTIDE SEQUENCE [LARGE SCALE GENOMIC DNA]</scope>
    <source>
        <strain evidence="1 2">CBS 120377</strain>
    </source>
</reference>